<organism evidence="2 3">
    <name type="scientific">Micromonospora avicenniae</name>
    <dbReference type="NCBI Taxonomy" id="1198245"/>
    <lineage>
        <taxon>Bacteria</taxon>
        <taxon>Bacillati</taxon>
        <taxon>Actinomycetota</taxon>
        <taxon>Actinomycetes</taxon>
        <taxon>Micromonosporales</taxon>
        <taxon>Micromonosporaceae</taxon>
        <taxon>Micromonospora</taxon>
    </lineage>
</organism>
<evidence type="ECO:0000313" key="3">
    <source>
        <dbReference type="Proteomes" id="UP000186004"/>
    </source>
</evidence>
<dbReference type="EMBL" id="FTNF01000010">
    <property type="protein sequence ID" value="SIR44655.1"/>
    <property type="molecule type" value="Genomic_DNA"/>
</dbReference>
<dbReference type="InterPro" id="IPR026367">
    <property type="entry name" value="FxsC_C"/>
</dbReference>
<dbReference type="STRING" id="1198245.SAMN05444858_11044"/>
<dbReference type="Gene3D" id="3.40.50.10140">
    <property type="entry name" value="Toll/interleukin-1 receptor homology (TIR) domain"/>
    <property type="match status" value="1"/>
</dbReference>
<proteinExistence type="predicted"/>
<dbReference type="NCBIfam" id="TIGR04276">
    <property type="entry name" value="FxsC_Cterm"/>
    <property type="match status" value="1"/>
</dbReference>
<reference evidence="2 3" key="1">
    <citation type="submission" date="2017-01" db="EMBL/GenBank/DDBJ databases">
        <authorList>
            <person name="Mah S.A."/>
            <person name="Swanson W.J."/>
            <person name="Moy G.W."/>
            <person name="Vacquier V.D."/>
        </authorList>
    </citation>
    <scope>NUCLEOTIDE SEQUENCE [LARGE SCALE GENOMIC DNA]</scope>
    <source>
        <strain evidence="2 3">DSM 45758</strain>
    </source>
</reference>
<dbReference type="Proteomes" id="UP000186004">
    <property type="component" value="Unassembled WGS sequence"/>
</dbReference>
<dbReference type="OrthoDB" id="9150238at2"/>
<feature type="compositionally biased region" description="Basic and acidic residues" evidence="1">
    <location>
        <begin position="410"/>
        <end position="425"/>
    </location>
</feature>
<feature type="region of interest" description="Disordered" evidence="1">
    <location>
        <begin position="378"/>
        <end position="425"/>
    </location>
</feature>
<dbReference type="InterPro" id="IPR047603">
    <property type="entry name" value="FxsC_N"/>
</dbReference>
<evidence type="ECO:0000313" key="2">
    <source>
        <dbReference type="EMBL" id="SIR44655.1"/>
    </source>
</evidence>
<evidence type="ECO:0000256" key="1">
    <source>
        <dbReference type="SAM" id="MobiDB-lite"/>
    </source>
</evidence>
<name>A0A1N7AZZ1_9ACTN</name>
<sequence length="425" mass="46607">MSRPGAVPRTARPGARRTYFFLSYAHSAPQQGARADADVWVGQFFADLSAEVARRAELVPGMRIGFFDQQIPPDADWKAALAEALSGVEVFVPLYSPGYFRRPWALGEQESFRGRLAAANKPDTAGHVLPVLWIPFPTWESRSELDEALDLGRDVPEYAENGLRALCMLAAYREQYDDLLGRLAHRIVEAAERHPLGPSRAPSLDEVTRPAPADPDLVVAVLAPTRGRLPAARARSGYASSARQWRPFGGRQKLPAAEYVASTAERLGLSARTADFAAGADLLERRPTVLLIDPWVAADPDATETFAAAMRDLRPWVVPIVVTDGDDPQDAARHAETVADMLQNAGVPQVKRARNVQEFVDLMPALVTEARRQYLKHGPVTEFPEAEPPPSLRHGPEHRPRPGASFDPPPAHDDPASPRPHGENR</sequence>
<dbReference type="RefSeq" id="WP_076471330.1">
    <property type="nucleotide sequence ID" value="NZ_FTNF01000010.1"/>
</dbReference>
<protein>
    <submittedName>
        <fullName evidence="2">FxsC C-terminal domain-containing protein</fullName>
    </submittedName>
</protein>
<keyword evidence="3" id="KW-1185">Reference proteome</keyword>
<dbReference type="NCBIfam" id="NF040588">
    <property type="entry name" value="FxsC_Nterm"/>
    <property type="match status" value="1"/>
</dbReference>
<dbReference type="AlphaFoldDB" id="A0A1N7AZZ1"/>
<dbReference type="InterPro" id="IPR035897">
    <property type="entry name" value="Toll_tir_struct_dom_sf"/>
</dbReference>
<gene>
    <name evidence="2" type="ORF">SAMN05444858_11044</name>
</gene>
<accession>A0A1N7AZZ1</accession>